<dbReference type="EMBL" id="ASPP01044633">
    <property type="protein sequence ID" value="ETN99201.1"/>
    <property type="molecule type" value="Genomic_DNA"/>
</dbReference>
<comment type="subcellular location">
    <subcellularLocation>
        <location evidence="1">Nucleus</location>
    </subcellularLocation>
</comment>
<feature type="compositionally biased region" description="Low complexity" evidence="6">
    <location>
        <begin position="8"/>
        <end position="19"/>
    </location>
</feature>
<dbReference type="InterPro" id="IPR036397">
    <property type="entry name" value="RNaseH_sf"/>
</dbReference>
<accession>X6LDI9</accession>
<dbReference type="GO" id="GO:0004527">
    <property type="term" value="F:exonuclease activity"/>
    <property type="evidence" value="ECO:0007669"/>
    <property type="project" value="InterPro"/>
</dbReference>
<evidence type="ECO:0000256" key="3">
    <source>
        <dbReference type="ARBA" id="ARBA00022722"/>
    </source>
</evidence>
<dbReference type="Gene3D" id="3.30.420.10">
    <property type="entry name" value="Ribonuclease H-like superfamily/Ribonuclease H"/>
    <property type="match status" value="1"/>
</dbReference>
<dbReference type="AlphaFoldDB" id="X6LDI9"/>
<dbReference type="InterPro" id="IPR047021">
    <property type="entry name" value="REXO1/3/4-like"/>
</dbReference>
<protein>
    <recommendedName>
        <fullName evidence="9">Exonuclease domain-containing protein</fullName>
    </recommendedName>
</protein>
<evidence type="ECO:0000256" key="4">
    <source>
        <dbReference type="ARBA" id="ARBA00022801"/>
    </source>
</evidence>
<keyword evidence="8" id="KW-1185">Reference proteome</keyword>
<feature type="compositionally biased region" description="Basic and acidic residues" evidence="6">
    <location>
        <begin position="26"/>
        <end position="37"/>
    </location>
</feature>
<dbReference type="SUPFAM" id="SSF53098">
    <property type="entry name" value="Ribonuclease H-like"/>
    <property type="match status" value="1"/>
</dbReference>
<evidence type="ECO:0000256" key="5">
    <source>
        <dbReference type="ARBA" id="ARBA00023242"/>
    </source>
</evidence>
<dbReference type="OrthoDB" id="6482108at2759"/>
<dbReference type="PANTHER" id="PTHR12801:SF115">
    <property type="entry name" value="FI18136P1-RELATED"/>
    <property type="match status" value="1"/>
</dbReference>
<keyword evidence="4" id="KW-0378">Hydrolase</keyword>
<evidence type="ECO:0000313" key="8">
    <source>
        <dbReference type="Proteomes" id="UP000023152"/>
    </source>
</evidence>
<evidence type="ECO:0000313" key="7">
    <source>
        <dbReference type="EMBL" id="ETN99201.1"/>
    </source>
</evidence>
<feature type="region of interest" description="Disordered" evidence="6">
    <location>
        <begin position="1"/>
        <end position="37"/>
    </location>
</feature>
<dbReference type="Proteomes" id="UP000023152">
    <property type="component" value="Unassembled WGS sequence"/>
</dbReference>
<comment type="caution">
    <text evidence="7">The sequence shown here is derived from an EMBL/GenBank/DDBJ whole genome shotgun (WGS) entry which is preliminary data.</text>
</comment>
<comment type="similarity">
    <text evidence="2">Belongs to the REXO1/REXO3 family.</text>
</comment>
<keyword evidence="5" id="KW-0539">Nucleus</keyword>
<sequence length="212" mass="24005">NNCKETNNDNTAEETTQTTLSLANGHDTDNVTPDNHESTLPALTEQIQQMESNTTLNCDDSYAHKHNHNHNHNDNHDHDHDHGSVECKHSDNDKHTTDKNTLHNVIPLSSSLSSKSKWKYDPRDLLPSDSDLIANDFPLANDPAYAHFKRFPALTNTNDHCFHNIIALDCEMVQTTTALELAHIAVLDESGQCIYNEYIKPENPVIDYYTKF</sequence>
<organism evidence="7 8">
    <name type="scientific">Reticulomyxa filosa</name>
    <dbReference type="NCBI Taxonomy" id="46433"/>
    <lineage>
        <taxon>Eukaryota</taxon>
        <taxon>Sar</taxon>
        <taxon>Rhizaria</taxon>
        <taxon>Retaria</taxon>
        <taxon>Foraminifera</taxon>
        <taxon>Monothalamids</taxon>
        <taxon>Reticulomyxidae</taxon>
        <taxon>Reticulomyxa</taxon>
    </lineage>
</organism>
<keyword evidence="3" id="KW-0540">Nuclease</keyword>
<feature type="non-terminal residue" evidence="7">
    <location>
        <position position="1"/>
    </location>
</feature>
<dbReference type="GO" id="GO:0005634">
    <property type="term" value="C:nucleus"/>
    <property type="evidence" value="ECO:0007669"/>
    <property type="project" value="UniProtKB-SubCell"/>
</dbReference>
<evidence type="ECO:0008006" key="9">
    <source>
        <dbReference type="Google" id="ProtNLM"/>
    </source>
</evidence>
<gene>
    <name evidence="7" type="ORF">RFI_38280</name>
</gene>
<proteinExistence type="inferred from homology"/>
<evidence type="ECO:0000256" key="2">
    <source>
        <dbReference type="ARBA" id="ARBA00006357"/>
    </source>
</evidence>
<evidence type="ECO:0000256" key="1">
    <source>
        <dbReference type="ARBA" id="ARBA00004123"/>
    </source>
</evidence>
<evidence type="ECO:0000256" key="6">
    <source>
        <dbReference type="SAM" id="MobiDB-lite"/>
    </source>
</evidence>
<feature type="region of interest" description="Disordered" evidence="6">
    <location>
        <begin position="57"/>
        <end position="100"/>
    </location>
</feature>
<name>X6LDI9_RETFI</name>
<reference evidence="7 8" key="1">
    <citation type="journal article" date="2013" name="Curr. Biol.">
        <title>The Genome of the Foraminiferan Reticulomyxa filosa.</title>
        <authorList>
            <person name="Glockner G."/>
            <person name="Hulsmann N."/>
            <person name="Schleicher M."/>
            <person name="Noegel A.A."/>
            <person name="Eichinger L."/>
            <person name="Gallinger C."/>
            <person name="Pawlowski J."/>
            <person name="Sierra R."/>
            <person name="Euteneuer U."/>
            <person name="Pillet L."/>
            <person name="Moustafa A."/>
            <person name="Platzer M."/>
            <person name="Groth M."/>
            <person name="Szafranski K."/>
            <person name="Schliwa M."/>
        </authorList>
    </citation>
    <scope>NUCLEOTIDE SEQUENCE [LARGE SCALE GENOMIC DNA]</scope>
</reference>
<feature type="compositionally biased region" description="Basic and acidic residues" evidence="6">
    <location>
        <begin position="71"/>
        <end position="100"/>
    </location>
</feature>
<dbReference type="GO" id="GO:0003676">
    <property type="term" value="F:nucleic acid binding"/>
    <property type="evidence" value="ECO:0007669"/>
    <property type="project" value="InterPro"/>
</dbReference>
<dbReference type="PANTHER" id="PTHR12801">
    <property type="entry name" value="RNA EXONUCLEASE REXO1 / RECO3 FAMILY MEMBER-RELATED"/>
    <property type="match status" value="1"/>
</dbReference>
<dbReference type="InterPro" id="IPR012337">
    <property type="entry name" value="RNaseH-like_sf"/>
</dbReference>